<organism evidence="2 3">
    <name type="scientific">Trichostrongylus colubriformis</name>
    <name type="common">Black scour worm</name>
    <dbReference type="NCBI Taxonomy" id="6319"/>
    <lineage>
        <taxon>Eukaryota</taxon>
        <taxon>Metazoa</taxon>
        <taxon>Ecdysozoa</taxon>
        <taxon>Nematoda</taxon>
        <taxon>Chromadorea</taxon>
        <taxon>Rhabditida</taxon>
        <taxon>Rhabditina</taxon>
        <taxon>Rhabditomorpha</taxon>
        <taxon>Strongyloidea</taxon>
        <taxon>Trichostrongylidae</taxon>
        <taxon>Trichostrongylus</taxon>
    </lineage>
</organism>
<dbReference type="Proteomes" id="UP001331761">
    <property type="component" value="Unassembled WGS sequence"/>
</dbReference>
<gene>
    <name evidence="2" type="ORF">GCK32_016132</name>
</gene>
<dbReference type="AlphaFoldDB" id="A0AAN8IUM8"/>
<reference evidence="2 3" key="1">
    <citation type="submission" date="2019-10" db="EMBL/GenBank/DDBJ databases">
        <title>Assembly and Annotation for the nematode Trichostrongylus colubriformis.</title>
        <authorList>
            <person name="Martin J."/>
        </authorList>
    </citation>
    <scope>NUCLEOTIDE SEQUENCE [LARGE SCALE GENOMIC DNA]</scope>
    <source>
        <strain evidence="2">G859</strain>
        <tissue evidence="2">Whole worm</tissue>
    </source>
</reference>
<proteinExistence type="predicted"/>
<name>A0AAN8IUM8_TRICO</name>
<keyword evidence="1" id="KW-1133">Transmembrane helix</keyword>
<evidence type="ECO:0000313" key="2">
    <source>
        <dbReference type="EMBL" id="KAK5982187.1"/>
    </source>
</evidence>
<keyword evidence="3" id="KW-1185">Reference proteome</keyword>
<evidence type="ECO:0000256" key="1">
    <source>
        <dbReference type="SAM" id="Phobius"/>
    </source>
</evidence>
<comment type="caution">
    <text evidence="2">The sequence shown here is derived from an EMBL/GenBank/DDBJ whole genome shotgun (WGS) entry which is preliminary data.</text>
</comment>
<evidence type="ECO:0000313" key="3">
    <source>
        <dbReference type="Proteomes" id="UP001331761"/>
    </source>
</evidence>
<feature type="non-terminal residue" evidence="2">
    <location>
        <position position="1"/>
    </location>
</feature>
<keyword evidence="1" id="KW-0812">Transmembrane</keyword>
<sequence length="93" mass="10577">ICSKVAPVNESDCSFAISISISVANIVLMIQSLFLMALRQVHRLSKRCVVYNSGWNCIRWARIFLYISTRPIQLKLIHEDSSSIMSFRVVSLT</sequence>
<keyword evidence="1" id="KW-0472">Membrane</keyword>
<dbReference type="EMBL" id="WIXE01005438">
    <property type="protein sequence ID" value="KAK5982187.1"/>
    <property type="molecule type" value="Genomic_DNA"/>
</dbReference>
<protein>
    <submittedName>
        <fullName evidence="2">Uncharacterized protein</fullName>
    </submittedName>
</protein>
<accession>A0AAN8IUM8</accession>
<feature type="transmembrane region" description="Helical" evidence="1">
    <location>
        <begin position="15"/>
        <end position="38"/>
    </location>
</feature>